<evidence type="ECO:0000256" key="6">
    <source>
        <dbReference type="ARBA" id="ARBA00023125"/>
    </source>
</evidence>
<dbReference type="Gene3D" id="3.30.420.110">
    <property type="entry name" value="MutS, connector domain"/>
    <property type="match status" value="1"/>
</dbReference>
<dbReference type="FunFam" id="3.40.50.300:FF:000870">
    <property type="entry name" value="MutS protein homolog 4"/>
    <property type="match status" value="1"/>
</dbReference>
<dbReference type="Proteomes" id="UP000475928">
    <property type="component" value="Unassembled WGS sequence"/>
</dbReference>
<dbReference type="FunFam" id="1.10.1420.10:FF:000001">
    <property type="entry name" value="DNA mismatch repair protein MutS"/>
    <property type="match status" value="1"/>
</dbReference>
<keyword evidence="4 9" id="KW-0227">DNA damage</keyword>
<dbReference type="InterPro" id="IPR016151">
    <property type="entry name" value="DNA_mismatch_repair_MutS_N"/>
</dbReference>
<dbReference type="CDD" id="cd03284">
    <property type="entry name" value="ABC_MutS1"/>
    <property type="match status" value="1"/>
</dbReference>
<evidence type="ECO:0000256" key="5">
    <source>
        <dbReference type="ARBA" id="ARBA00022840"/>
    </source>
</evidence>
<comment type="function">
    <text evidence="8 9">This protein is involved in the repair of mismatches in DNA. It is possible that it carries out the mismatch recognition step. This protein has a weak ATPase activity.</text>
</comment>
<dbReference type="InterPro" id="IPR000432">
    <property type="entry name" value="DNA_mismatch_repair_MutS_C"/>
</dbReference>
<dbReference type="GO" id="GO:0140664">
    <property type="term" value="F:ATP-dependent DNA damage sensor activity"/>
    <property type="evidence" value="ECO:0007669"/>
    <property type="project" value="InterPro"/>
</dbReference>
<dbReference type="SUPFAM" id="SSF48334">
    <property type="entry name" value="DNA repair protein MutS, domain III"/>
    <property type="match status" value="1"/>
</dbReference>
<evidence type="ECO:0000256" key="2">
    <source>
        <dbReference type="ARBA" id="ARBA00021982"/>
    </source>
</evidence>
<dbReference type="InterPro" id="IPR017261">
    <property type="entry name" value="DNA_mismatch_repair_MutS/MSH"/>
</dbReference>
<dbReference type="Pfam" id="PF05190">
    <property type="entry name" value="MutS_IV"/>
    <property type="match status" value="1"/>
</dbReference>
<dbReference type="InterPro" id="IPR007860">
    <property type="entry name" value="DNA_mmatch_repair_MutS_con_dom"/>
</dbReference>
<dbReference type="Gene3D" id="3.40.1170.10">
    <property type="entry name" value="DNA repair protein MutS, domain I"/>
    <property type="match status" value="1"/>
</dbReference>
<dbReference type="AlphaFoldDB" id="A0A6A0B4Q0"/>
<dbReference type="SUPFAM" id="SSF55271">
    <property type="entry name" value="DNA repair protein MutS, domain I"/>
    <property type="match status" value="1"/>
</dbReference>
<feature type="domain" description="DNA mismatch repair proteins mutS family" evidence="11">
    <location>
        <begin position="677"/>
        <end position="693"/>
    </location>
</feature>
<dbReference type="SUPFAM" id="SSF52540">
    <property type="entry name" value="P-loop containing nucleoside triphosphate hydrolases"/>
    <property type="match status" value="1"/>
</dbReference>
<evidence type="ECO:0000313" key="12">
    <source>
        <dbReference type="EMBL" id="GFH40359.1"/>
    </source>
</evidence>
<dbReference type="SMART" id="SM00533">
    <property type="entry name" value="MUTSd"/>
    <property type="match status" value="1"/>
</dbReference>
<dbReference type="Gene3D" id="1.10.1420.10">
    <property type="match status" value="2"/>
</dbReference>
<dbReference type="FunFam" id="3.40.1170.10:FF:000001">
    <property type="entry name" value="DNA mismatch repair protein MutS"/>
    <property type="match status" value="1"/>
</dbReference>
<dbReference type="GO" id="GO:0005829">
    <property type="term" value="C:cytosol"/>
    <property type="evidence" value="ECO:0007669"/>
    <property type="project" value="TreeGrafter"/>
</dbReference>
<dbReference type="GO" id="GO:0030983">
    <property type="term" value="F:mismatched DNA binding"/>
    <property type="evidence" value="ECO:0007669"/>
    <property type="project" value="InterPro"/>
</dbReference>
<comment type="similarity">
    <text evidence="1 9 10">Belongs to the DNA mismatch repair MutS family.</text>
</comment>
<accession>A0A6A0B4Q0</accession>
<dbReference type="InterPro" id="IPR005748">
    <property type="entry name" value="DNA_mismatch_repair_MutS"/>
</dbReference>
<dbReference type="RefSeq" id="WP_172355828.1">
    <property type="nucleotide sequence ID" value="NZ_BLLH01000003.1"/>
</dbReference>
<dbReference type="NCBIfam" id="NF003810">
    <property type="entry name" value="PRK05399.1"/>
    <property type="match status" value="1"/>
</dbReference>
<evidence type="ECO:0000259" key="11">
    <source>
        <dbReference type="PROSITE" id="PS00486"/>
    </source>
</evidence>
<dbReference type="Pfam" id="PF05192">
    <property type="entry name" value="MutS_III"/>
    <property type="match status" value="1"/>
</dbReference>
<dbReference type="InterPro" id="IPR036187">
    <property type="entry name" value="DNA_mismatch_repair_MutS_sf"/>
</dbReference>
<dbReference type="InterPro" id="IPR007695">
    <property type="entry name" value="DNA_mismatch_repair_MutS-lik_N"/>
</dbReference>
<evidence type="ECO:0000256" key="1">
    <source>
        <dbReference type="ARBA" id="ARBA00006271"/>
    </source>
</evidence>
<dbReference type="InterPro" id="IPR007861">
    <property type="entry name" value="DNA_mismatch_repair_MutS_clamp"/>
</dbReference>
<dbReference type="SUPFAM" id="SSF53150">
    <property type="entry name" value="DNA repair protein MutS, domain II"/>
    <property type="match status" value="1"/>
</dbReference>
<dbReference type="InterPro" id="IPR027417">
    <property type="entry name" value="P-loop_NTPase"/>
</dbReference>
<evidence type="ECO:0000256" key="8">
    <source>
        <dbReference type="ARBA" id="ARBA00024647"/>
    </source>
</evidence>
<dbReference type="PANTHER" id="PTHR11361">
    <property type="entry name" value="DNA MISMATCH REPAIR PROTEIN MUTS FAMILY MEMBER"/>
    <property type="match status" value="1"/>
</dbReference>
<keyword evidence="5 9" id="KW-0067">ATP-binding</keyword>
<dbReference type="Pfam" id="PF01624">
    <property type="entry name" value="MutS_I"/>
    <property type="match status" value="1"/>
</dbReference>
<keyword evidence="13" id="KW-1185">Reference proteome</keyword>
<keyword evidence="3 9" id="KW-0547">Nucleotide-binding</keyword>
<dbReference type="GO" id="GO:0006298">
    <property type="term" value="P:mismatch repair"/>
    <property type="evidence" value="ECO:0007669"/>
    <property type="project" value="UniProtKB-UniRule"/>
</dbReference>
<dbReference type="HAMAP" id="MF_00096">
    <property type="entry name" value="MutS"/>
    <property type="match status" value="1"/>
</dbReference>
<dbReference type="Gene3D" id="3.40.50.300">
    <property type="entry name" value="P-loop containing nucleotide triphosphate hydrolases"/>
    <property type="match status" value="1"/>
</dbReference>
<evidence type="ECO:0000256" key="4">
    <source>
        <dbReference type="ARBA" id="ARBA00022763"/>
    </source>
</evidence>
<dbReference type="InterPro" id="IPR045076">
    <property type="entry name" value="MutS"/>
</dbReference>
<dbReference type="GO" id="GO:0005524">
    <property type="term" value="F:ATP binding"/>
    <property type="evidence" value="ECO:0007669"/>
    <property type="project" value="UniProtKB-UniRule"/>
</dbReference>
<proteinExistence type="inferred from homology"/>
<keyword evidence="7 9" id="KW-0234">DNA repair</keyword>
<dbReference type="EMBL" id="BLLH01000003">
    <property type="protein sequence ID" value="GFH40359.1"/>
    <property type="molecule type" value="Genomic_DNA"/>
</dbReference>
<dbReference type="Pfam" id="PF00488">
    <property type="entry name" value="MutS_V"/>
    <property type="match status" value="1"/>
</dbReference>
<dbReference type="InterPro" id="IPR036678">
    <property type="entry name" value="MutS_con_dom_sf"/>
</dbReference>
<dbReference type="PANTHER" id="PTHR11361:SF34">
    <property type="entry name" value="DNA MISMATCH REPAIR PROTEIN MSH1, MITOCHONDRIAL"/>
    <property type="match status" value="1"/>
</dbReference>
<dbReference type="InterPro" id="IPR007696">
    <property type="entry name" value="DNA_mismatch_repair_MutS_core"/>
</dbReference>
<dbReference type="SMART" id="SM00534">
    <property type="entry name" value="MUTSac"/>
    <property type="match status" value="1"/>
</dbReference>
<comment type="caution">
    <text evidence="12">The sequence shown here is derived from an EMBL/GenBank/DDBJ whole genome shotgun (WGS) entry which is preliminary data.</text>
</comment>
<reference evidence="12 13" key="1">
    <citation type="submission" date="2020-02" db="EMBL/GenBank/DDBJ databases">
        <title>Draft genome sequence of Lactococcus sp. Hs20B0-1.</title>
        <authorList>
            <person name="Noda S."/>
            <person name="Yuki M."/>
            <person name="Ohkuma M."/>
        </authorList>
    </citation>
    <scope>NUCLEOTIDE SEQUENCE [LARGE SCALE GENOMIC DNA]</scope>
    <source>
        <strain evidence="12 13">Hs20B0-1</strain>
    </source>
</reference>
<protein>
    <recommendedName>
        <fullName evidence="2 9">DNA mismatch repair protein MutS</fullName>
    </recommendedName>
</protein>
<sequence length="845" mass="94030">MATDKISPGMQQYLDIKQDYPDAFLLFRMGDFYELFYDDAVKAAQILELTLTSRNKNSDNPIPMAGVPHHSVQQYIDVLIDLGYKVAIAEQLEDPKKAVGVVKRDVVQVITPGTAVDALNTGKDNNFLAAVDKIAQEYALSYLDLATGEFFVTLLSDFDAVLDEIASLKAREVVMGYAPSDAEMQILQTQLNVLVSRETITIDNPELISDNLSDLEKQVSGKLLNYIMSTQKRHLTHLQPVKHYEIKDFLLMDAASKKSLDLISNARTGKKHGSLYWLLDETRTAMGTRMLRTWIDRPLVSELAIKMRQAIIQCFLDHFFERSDLTETLKGVYDIERLASRVSFGKANPKDLLQLAQTLSNVPAIKAVLTDMASPVLASLISQLDEMPELLTLITQAISPDAPAVITEGNIIRSGFNETLDEYRVVMRDGTSWIAALEAKERENSGINNLKIDYNKKDGYYFHVTASNLSQVPAHFFRKATLKNSERYGTEELARLESQMLDARENSSNLEYDLFLEVRNQTEVFIARIQQLAKIIAEIDVLQSLAVVAENNHYIRPDVIKNTQEIHIKNGRHAVVEKVMGAQEYVPNSIDFDASTMIQLITGPNMSGKSTYMRELALTVVMAQMGSYIPADQVELPIFDAIFTRIGAADDLISGQSTFMVEMMEANHAIRRATKHSLILFDELGRGTATYDGIALAQAIVEYIHENVGAKTLFATHYHELVTLENTLDHLKNVHVATLEKDGEVTFLHKIEPGAADKSYGIHVAKIAGLPSALLNRARDVLAGLESDSVAVVSAPSQTSGQLDLFNAPESEASRAIVTAIDELDVMNLTPLEALNQLFELKKML</sequence>
<evidence type="ECO:0000256" key="7">
    <source>
        <dbReference type="ARBA" id="ARBA00023204"/>
    </source>
</evidence>
<gene>
    <name evidence="9 12" type="primary">mutS</name>
    <name evidence="12" type="ORF">Hs20B_07570</name>
</gene>
<evidence type="ECO:0000256" key="10">
    <source>
        <dbReference type="RuleBase" id="RU003756"/>
    </source>
</evidence>
<dbReference type="GO" id="GO:0003684">
    <property type="term" value="F:damaged DNA binding"/>
    <property type="evidence" value="ECO:0007669"/>
    <property type="project" value="UniProtKB-UniRule"/>
</dbReference>
<evidence type="ECO:0000313" key="13">
    <source>
        <dbReference type="Proteomes" id="UP000475928"/>
    </source>
</evidence>
<keyword evidence="6 9" id="KW-0238">DNA-binding</keyword>
<organism evidence="12 13">
    <name type="scientific">Pseudolactococcus insecticola</name>
    <dbReference type="NCBI Taxonomy" id="2709158"/>
    <lineage>
        <taxon>Bacteria</taxon>
        <taxon>Bacillati</taxon>
        <taxon>Bacillota</taxon>
        <taxon>Bacilli</taxon>
        <taxon>Lactobacillales</taxon>
        <taxon>Streptococcaceae</taxon>
        <taxon>Pseudolactococcus</taxon>
    </lineage>
</organism>
<evidence type="ECO:0000256" key="3">
    <source>
        <dbReference type="ARBA" id="ARBA00022741"/>
    </source>
</evidence>
<evidence type="ECO:0000256" key="9">
    <source>
        <dbReference type="HAMAP-Rule" id="MF_00096"/>
    </source>
</evidence>
<dbReference type="NCBIfam" id="TIGR01070">
    <property type="entry name" value="mutS1"/>
    <property type="match status" value="1"/>
</dbReference>
<dbReference type="PIRSF" id="PIRSF037677">
    <property type="entry name" value="DNA_mis_repair_Msh6"/>
    <property type="match status" value="1"/>
</dbReference>
<dbReference type="PROSITE" id="PS00486">
    <property type="entry name" value="DNA_MISMATCH_REPAIR_2"/>
    <property type="match status" value="1"/>
</dbReference>
<name>A0A6A0B4Q0_9LACT</name>
<dbReference type="Pfam" id="PF05188">
    <property type="entry name" value="MutS_II"/>
    <property type="match status" value="1"/>
</dbReference>
<feature type="binding site" evidence="9">
    <location>
        <begin position="603"/>
        <end position="610"/>
    </location>
    <ligand>
        <name>ATP</name>
        <dbReference type="ChEBI" id="CHEBI:30616"/>
    </ligand>
</feature>